<dbReference type="PROSITE" id="PS50089">
    <property type="entry name" value="ZF_RING_2"/>
    <property type="match status" value="1"/>
</dbReference>
<dbReference type="GO" id="GO:0016567">
    <property type="term" value="P:protein ubiquitination"/>
    <property type="evidence" value="ECO:0007669"/>
    <property type="project" value="TreeGrafter"/>
</dbReference>
<dbReference type="GO" id="GO:0005737">
    <property type="term" value="C:cytoplasm"/>
    <property type="evidence" value="ECO:0007669"/>
    <property type="project" value="TreeGrafter"/>
</dbReference>
<accession>A0A835S575</accession>
<feature type="domain" description="RING-type" evidence="5">
    <location>
        <begin position="118"/>
        <end position="171"/>
    </location>
</feature>
<dbReference type="SMART" id="SM00184">
    <property type="entry name" value="RING"/>
    <property type="match status" value="1"/>
</dbReference>
<dbReference type="AlphaFoldDB" id="A0A835S575"/>
<protein>
    <recommendedName>
        <fullName evidence="5">RING-type domain-containing protein</fullName>
    </recommendedName>
</protein>
<name>A0A835S575_VANPL</name>
<dbReference type="InterPro" id="IPR001841">
    <property type="entry name" value="Znf_RING"/>
</dbReference>
<comment type="caution">
    <text evidence="6">The sequence shown here is derived from an EMBL/GenBank/DDBJ whole genome shotgun (WGS) entry which is preliminary data.</text>
</comment>
<dbReference type="GO" id="GO:0061630">
    <property type="term" value="F:ubiquitin protein ligase activity"/>
    <property type="evidence" value="ECO:0007669"/>
    <property type="project" value="TreeGrafter"/>
</dbReference>
<dbReference type="GO" id="GO:0008270">
    <property type="term" value="F:zinc ion binding"/>
    <property type="evidence" value="ECO:0007669"/>
    <property type="project" value="UniProtKB-KW"/>
</dbReference>
<evidence type="ECO:0000256" key="3">
    <source>
        <dbReference type="ARBA" id="ARBA00022833"/>
    </source>
</evidence>
<sequence>MASESDIEAAAFFAHLFRATISAAARAGAEDGRPPIFHPILIGLLGRPQPDEGIPLPTPDRILLVDPVSRGVTVLRGDASVLAEILSAGSGRKGPPPASKASIEAMTKVESVDVGEECAVCLDELTLATELVDKEEAQAKAEVKEMPCRHRFHGGCIEKWLGMHGTCPVCRFCMPAEDVSPTKSGGDGGGVGAVEDFERAVWFEVSFGRGETGDQETGRGGSSSMFKVPLWTTQVGRKCW</sequence>
<evidence type="ECO:0000256" key="4">
    <source>
        <dbReference type="PROSITE-ProRule" id="PRU00175"/>
    </source>
</evidence>
<evidence type="ECO:0000259" key="5">
    <source>
        <dbReference type="PROSITE" id="PS50089"/>
    </source>
</evidence>
<dbReference type="Gene3D" id="3.30.40.10">
    <property type="entry name" value="Zinc/RING finger domain, C3HC4 (zinc finger)"/>
    <property type="match status" value="1"/>
</dbReference>
<dbReference type="SUPFAM" id="SSF57850">
    <property type="entry name" value="RING/U-box"/>
    <property type="match status" value="1"/>
</dbReference>
<evidence type="ECO:0000256" key="1">
    <source>
        <dbReference type="ARBA" id="ARBA00022723"/>
    </source>
</evidence>
<dbReference type="EMBL" id="JADCNL010000001">
    <property type="protein sequence ID" value="KAG0497667.1"/>
    <property type="molecule type" value="Genomic_DNA"/>
</dbReference>
<dbReference type="OrthoDB" id="190846at2759"/>
<proteinExistence type="predicted"/>
<keyword evidence="3" id="KW-0862">Zinc</keyword>
<evidence type="ECO:0000256" key="2">
    <source>
        <dbReference type="ARBA" id="ARBA00022771"/>
    </source>
</evidence>
<evidence type="ECO:0000313" key="6">
    <source>
        <dbReference type="EMBL" id="KAG0497667.1"/>
    </source>
</evidence>
<keyword evidence="1" id="KW-0479">Metal-binding</keyword>
<reference evidence="6 7" key="1">
    <citation type="journal article" date="2020" name="Nat. Food">
        <title>A phased Vanilla planifolia genome enables genetic improvement of flavour and production.</title>
        <authorList>
            <person name="Hasing T."/>
            <person name="Tang H."/>
            <person name="Brym M."/>
            <person name="Khazi F."/>
            <person name="Huang T."/>
            <person name="Chambers A.H."/>
        </authorList>
    </citation>
    <scope>NUCLEOTIDE SEQUENCE [LARGE SCALE GENOMIC DNA]</scope>
    <source>
        <tissue evidence="6">Leaf</tissue>
    </source>
</reference>
<dbReference type="InterPro" id="IPR013083">
    <property type="entry name" value="Znf_RING/FYVE/PHD"/>
</dbReference>
<evidence type="ECO:0000313" key="7">
    <source>
        <dbReference type="Proteomes" id="UP000636800"/>
    </source>
</evidence>
<gene>
    <name evidence="6" type="ORF">HPP92_002358</name>
</gene>
<dbReference type="PANTHER" id="PTHR15710">
    <property type="entry name" value="E3 UBIQUITIN-PROTEIN LIGASE PRAJA"/>
    <property type="match status" value="1"/>
</dbReference>
<dbReference type="Proteomes" id="UP000636800">
    <property type="component" value="Chromosome 1"/>
</dbReference>
<organism evidence="6 7">
    <name type="scientific">Vanilla planifolia</name>
    <name type="common">Vanilla</name>
    <dbReference type="NCBI Taxonomy" id="51239"/>
    <lineage>
        <taxon>Eukaryota</taxon>
        <taxon>Viridiplantae</taxon>
        <taxon>Streptophyta</taxon>
        <taxon>Embryophyta</taxon>
        <taxon>Tracheophyta</taxon>
        <taxon>Spermatophyta</taxon>
        <taxon>Magnoliopsida</taxon>
        <taxon>Liliopsida</taxon>
        <taxon>Asparagales</taxon>
        <taxon>Orchidaceae</taxon>
        <taxon>Vanilloideae</taxon>
        <taxon>Vanilleae</taxon>
        <taxon>Vanilla</taxon>
    </lineage>
</organism>
<dbReference type="PANTHER" id="PTHR15710:SF132">
    <property type="entry name" value="E3 UBIQUITIN-PROTEIN LIGASE MPSR1"/>
    <property type="match status" value="1"/>
</dbReference>
<keyword evidence="2 4" id="KW-0863">Zinc-finger</keyword>
<dbReference type="Pfam" id="PF13639">
    <property type="entry name" value="zf-RING_2"/>
    <property type="match status" value="1"/>
</dbReference>
<keyword evidence="7" id="KW-1185">Reference proteome</keyword>